<dbReference type="VEuPathDB" id="FungiDB:RhiirFUN_021584"/>
<dbReference type="Proteomes" id="UP000233469">
    <property type="component" value="Unassembled WGS sequence"/>
</dbReference>
<evidence type="ECO:0000313" key="3">
    <source>
        <dbReference type="Proteomes" id="UP000233469"/>
    </source>
</evidence>
<accession>A0A2N1MKP6</accession>
<dbReference type="EMBL" id="LLXL01001988">
    <property type="protein sequence ID" value="PKK62209.1"/>
    <property type="molecule type" value="Genomic_DNA"/>
</dbReference>
<dbReference type="VEuPathDB" id="FungiDB:FUN_009754"/>
<keyword evidence="1" id="KW-0732">Signal</keyword>
<organism evidence="2 3">
    <name type="scientific">Rhizophagus irregularis</name>
    <dbReference type="NCBI Taxonomy" id="588596"/>
    <lineage>
        <taxon>Eukaryota</taxon>
        <taxon>Fungi</taxon>
        <taxon>Fungi incertae sedis</taxon>
        <taxon>Mucoromycota</taxon>
        <taxon>Glomeromycotina</taxon>
        <taxon>Glomeromycetes</taxon>
        <taxon>Glomerales</taxon>
        <taxon>Glomeraceae</taxon>
        <taxon>Rhizophagus</taxon>
    </lineage>
</organism>
<evidence type="ECO:0000256" key="1">
    <source>
        <dbReference type="SAM" id="SignalP"/>
    </source>
</evidence>
<reference evidence="2 3" key="1">
    <citation type="submission" date="2016-04" db="EMBL/GenBank/DDBJ databases">
        <title>Genome analyses suggest a sexual origin of heterokaryosis in a supposedly ancient asexual fungus.</title>
        <authorList>
            <person name="Ropars J."/>
            <person name="Sedzielewska K."/>
            <person name="Noel J."/>
            <person name="Charron P."/>
            <person name="Farinelli L."/>
            <person name="Marton T."/>
            <person name="Kruger M."/>
            <person name="Pelin A."/>
            <person name="Brachmann A."/>
            <person name="Corradi N."/>
        </authorList>
    </citation>
    <scope>NUCLEOTIDE SEQUENCE [LARGE SCALE GENOMIC DNA]</scope>
    <source>
        <strain evidence="2 3">C2</strain>
    </source>
</reference>
<dbReference type="AlphaFoldDB" id="A0A2N1MKP6"/>
<sequence length="123" mass="14061">MVALFCMIFIGLTQAAPLNKTSRRNNLRVNELFARSFEKDANINKYEFTIVTEEGTKIDITKDVRKNIKINSSGGTPPFRKDYECDIFSVDKFVGGKFIVKHEEKEFASALIKQEKLYTVSTL</sequence>
<name>A0A2N1MKP6_9GLOM</name>
<reference evidence="2 3" key="2">
    <citation type="submission" date="2017-10" db="EMBL/GenBank/DDBJ databases">
        <title>Extensive intraspecific genome diversity in a model arbuscular mycorrhizal fungus.</title>
        <authorList>
            <person name="Chen E.C.H."/>
            <person name="Morin E."/>
            <person name="Baudet D."/>
            <person name="Noel J."/>
            <person name="Ndikumana S."/>
            <person name="Charron P."/>
            <person name="St-Onge C."/>
            <person name="Giorgi J."/>
            <person name="Grigoriev I.V."/>
            <person name="Roux C."/>
            <person name="Martin F.M."/>
            <person name="Corradi N."/>
        </authorList>
    </citation>
    <scope>NUCLEOTIDE SEQUENCE [LARGE SCALE GENOMIC DNA]</scope>
    <source>
        <strain evidence="2 3">C2</strain>
    </source>
</reference>
<protein>
    <submittedName>
        <fullName evidence="2">Uncharacterized protein</fullName>
    </submittedName>
</protein>
<evidence type="ECO:0000313" key="2">
    <source>
        <dbReference type="EMBL" id="PKK62209.1"/>
    </source>
</evidence>
<feature type="chain" id="PRO_5014981379" evidence="1">
    <location>
        <begin position="16"/>
        <end position="123"/>
    </location>
</feature>
<feature type="signal peptide" evidence="1">
    <location>
        <begin position="1"/>
        <end position="15"/>
    </location>
</feature>
<gene>
    <name evidence="2" type="ORF">RhiirC2_790701</name>
</gene>
<proteinExistence type="predicted"/>
<comment type="caution">
    <text evidence="2">The sequence shown here is derived from an EMBL/GenBank/DDBJ whole genome shotgun (WGS) entry which is preliminary data.</text>
</comment>